<dbReference type="PROSITE" id="PS00070">
    <property type="entry name" value="ALDEHYDE_DEHYDR_CYS"/>
    <property type="match status" value="1"/>
</dbReference>
<keyword evidence="3" id="KW-0520">NAD</keyword>
<evidence type="ECO:0008006" key="6">
    <source>
        <dbReference type="Google" id="ProtNLM"/>
    </source>
</evidence>
<gene>
    <name evidence="4" type="ORF">Goarm_021585</name>
</gene>
<dbReference type="GO" id="GO:0010133">
    <property type="term" value="P:L-proline catabolic process to L-glutamate"/>
    <property type="evidence" value="ECO:0007669"/>
    <property type="project" value="TreeGrafter"/>
</dbReference>
<dbReference type="InterPro" id="IPR016163">
    <property type="entry name" value="Ald_DH_C"/>
</dbReference>
<dbReference type="PANTHER" id="PTHR43521:SF7">
    <property type="entry name" value="DELTA-1-PYRROLINE-5-CARBOXYLATE DEHYDROGENASE 12A1, MITOCHONDRIAL"/>
    <property type="match status" value="1"/>
</dbReference>
<dbReference type="GO" id="GO:0005739">
    <property type="term" value="C:mitochondrion"/>
    <property type="evidence" value="ECO:0007669"/>
    <property type="project" value="TreeGrafter"/>
</dbReference>
<keyword evidence="2" id="KW-0560">Oxidoreductase</keyword>
<proteinExistence type="inferred from homology"/>
<evidence type="ECO:0000256" key="3">
    <source>
        <dbReference type="ARBA" id="ARBA00023027"/>
    </source>
</evidence>
<reference evidence="4 5" key="1">
    <citation type="journal article" date="2019" name="Genome Biol. Evol.">
        <title>Insights into the evolution of the New World diploid cottons (Gossypium, subgenus Houzingenia) based on genome sequencing.</title>
        <authorList>
            <person name="Grover C.E."/>
            <person name="Arick M.A. 2nd"/>
            <person name="Thrash A."/>
            <person name="Conover J.L."/>
            <person name="Sanders W.S."/>
            <person name="Peterson D.G."/>
            <person name="Frelichowski J.E."/>
            <person name="Scheffler J.A."/>
            <person name="Scheffler B.E."/>
            <person name="Wendel J.F."/>
        </authorList>
    </citation>
    <scope>NUCLEOTIDE SEQUENCE [LARGE SCALE GENOMIC DNA]</scope>
    <source>
        <strain evidence="4">6</strain>
        <tissue evidence="4">Leaf</tissue>
    </source>
</reference>
<dbReference type="InterPro" id="IPR016162">
    <property type="entry name" value="Ald_DH_N"/>
</dbReference>
<evidence type="ECO:0000256" key="1">
    <source>
        <dbReference type="ARBA" id="ARBA00009986"/>
    </source>
</evidence>
<dbReference type="InterPro" id="IPR016161">
    <property type="entry name" value="Ald_DH/histidinol_DH"/>
</dbReference>
<dbReference type="EMBL" id="JABFAE010000003">
    <property type="protein sequence ID" value="MBA0824953.1"/>
    <property type="molecule type" value="Genomic_DNA"/>
</dbReference>
<keyword evidence="5" id="KW-1185">Reference proteome</keyword>
<dbReference type="PANTHER" id="PTHR43521">
    <property type="entry name" value="ALPHA-AMINOADIPIC SEMIALDEHYDE DEHYDROGENASE"/>
    <property type="match status" value="1"/>
</dbReference>
<dbReference type="InterPro" id="IPR044638">
    <property type="entry name" value="ALDH7A1-like"/>
</dbReference>
<organism evidence="4 5">
    <name type="scientific">Gossypium armourianum</name>
    <dbReference type="NCBI Taxonomy" id="34283"/>
    <lineage>
        <taxon>Eukaryota</taxon>
        <taxon>Viridiplantae</taxon>
        <taxon>Streptophyta</taxon>
        <taxon>Embryophyta</taxon>
        <taxon>Tracheophyta</taxon>
        <taxon>Spermatophyta</taxon>
        <taxon>Magnoliopsida</taxon>
        <taxon>eudicotyledons</taxon>
        <taxon>Gunneridae</taxon>
        <taxon>Pentapetalae</taxon>
        <taxon>rosids</taxon>
        <taxon>malvids</taxon>
        <taxon>Malvales</taxon>
        <taxon>Malvaceae</taxon>
        <taxon>Malvoideae</taxon>
        <taxon>Gossypium</taxon>
    </lineage>
</organism>
<evidence type="ECO:0000313" key="4">
    <source>
        <dbReference type="EMBL" id="MBA0824953.1"/>
    </source>
</evidence>
<protein>
    <recommendedName>
        <fullName evidence="6">Aldehyde dehydrogenase domain-containing protein</fullName>
    </recommendedName>
</protein>
<dbReference type="GO" id="GO:0003842">
    <property type="term" value="F:L-glutamate gamma-semialdehyde dehydrogenase activity"/>
    <property type="evidence" value="ECO:0007669"/>
    <property type="project" value="TreeGrafter"/>
</dbReference>
<evidence type="ECO:0000313" key="5">
    <source>
        <dbReference type="Proteomes" id="UP000593575"/>
    </source>
</evidence>
<accession>A0A7J9ISU6</accession>
<dbReference type="GO" id="GO:0004029">
    <property type="term" value="F:aldehyde dehydrogenase (NAD+) activity"/>
    <property type="evidence" value="ECO:0007669"/>
    <property type="project" value="InterPro"/>
</dbReference>
<dbReference type="InterPro" id="IPR016160">
    <property type="entry name" value="Ald_DH_CS_CYS"/>
</dbReference>
<dbReference type="AlphaFoldDB" id="A0A7J9ISU6"/>
<dbReference type="Gene3D" id="3.40.605.10">
    <property type="entry name" value="Aldehyde Dehydrogenase, Chain A, domain 1"/>
    <property type="match status" value="1"/>
</dbReference>
<name>A0A7J9ISU6_9ROSI</name>
<sequence length="249" mass="27407">MTLFTGSSRIAEKLAVDLKGRVKLEDAGFDWKILGPDVAEVDYVAWVCDQDAYACSGQKCSAQSILFMHEVTTEAMLEHKRKLLQISGSKLLFGGEPLENHSIPAIYGAIKPTAIYIPLEEILKPANYELVTKEIFGPFQIITDYKKDQLPMVLDALERMHAHLTAAVVSNDPIFLQDVIGKTVNGTTYAGLRARTTGAPQNHWFGPAGDPRGAGIGTPEAIKLVWSCHREIIYDFGPVPRGWEIPPST</sequence>
<dbReference type="SUPFAM" id="SSF53720">
    <property type="entry name" value="ALDH-like"/>
    <property type="match status" value="1"/>
</dbReference>
<dbReference type="Gene3D" id="3.40.309.10">
    <property type="entry name" value="Aldehyde Dehydrogenase, Chain A, domain 2"/>
    <property type="match status" value="2"/>
</dbReference>
<evidence type="ECO:0000256" key="2">
    <source>
        <dbReference type="ARBA" id="ARBA00023002"/>
    </source>
</evidence>
<comment type="similarity">
    <text evidence="1">Belongs to the aldehyde dehydrogenase family.</text>
</comment>
<dbReference type="Proteomes" id="UP000593575">
    <property type="component" value="Unassembled WGS sequence"/>
</dbReference>
<comment type="caution">
    <text evidence="4">The sequence shown here is derived from an EMBL/GenBank/DDBJ whole genome shotgun (WGS) entry which is preliminary data.</text>
</comment>